<dbReference type="PROSITE" id="PS51459">
    <property type="entry name" value="FIDO"/>
    <property type="match status" value="1"/>
</dbReference>
<gene>
    <name evidence="4" type="ORF">KH315_09795</name>
</gene>
<reference evidence="4" key="1">
    <citation type="submission" date="2021-02" db="EMBL/GenBank/DDBJ databases">
        <title>Infant gut strain persistence is associated with maternal origin, phylogeny, and functional potential including surface adhesion and iron acquisition.</title>
        <authorList>
            <person name="Lou Y.C."/>
        </authorList>
    </citation>
    <scope>NUCLEOTIDE SEQUENCE</scope>
    <source>
        <strain evidence="4">L2_039_000G1_dasL2_039_000G1_maxbin2.maxbin.077</strain>
    </source>
</reference>
<dbReference type="InterPro" id="IPR003812">
    <property type="entry name" value="Fido"/>
</dbReference>
<comment type="caution">
    <text evidence="4">The sequence shown here is derived from an EMBL/GenBank/DDBJ whole genome shotgun (WGS) entry which is preliminary data.</text>
</comment>
<protein>
    <submittedName>
        <fullName evidence="4">Fic family protein</fullName>
    </submittedName>
</protein>
<keyword evidence="2" id="KW-0547">Nucleotide-binding</keyword>
<dbReference type="InterPro" id="IPR040198">
    <property type="entry name" value="Fido_containing"/>
</dbReference>
<evidence type="ECO:0000313" key="4">
    <source>
        <dbReference type="EMBL" id="MBS6622436.1"/>
    </source>
</evidence>
<accession>A0A9E1GLA9</accession>
<dbReference type="SUPFAM" id="SSF46785">
    <property type="entry name" value="Winged helix' DNA-binding domain"/>
    <property type="match status" value="1"/>
</dbReference>
<dbReference type="PANTHER" id="PTHR13504:SF40">
    <property type="entry name" value="FIDO DOMAIN-CONTAINING PROTEIN"/>
    <property type="match status" value="1"/>
</dbReference>
<name>A0A9E1GLA9_9FIRM</name>
<dbReference type="InterPro" id="IPR036597">
    <property type="entry name" value="Fido-like_dom_sf"/>
</dbReference>
<dbReference type="Gene3D" id="1.10.10.10">
    <property type="entry name" value="Winged helix-like DNA-binding domain superfamily/Winged helix DNA-binding domain"/>
    <property type="match status" value="1"/>
</dbReference>
<evidence type="ECO:0000256" key="1">
    <source>
        <dbReference type="PIRSR" id="PIRSR640198-1"/>
    </source>
</evidence>
<evidence type="ECO:0000259" key="3">
    <source>
        <dbReference type="PROSITE" id="PS51459"/>
    </source>
</evidence>
<dbReference type="Gene3D" id="1.10.3290.10">
    <property type="entry name" value="Fido-like domain"/>
    <property type="match status" value="1"/>
</dbReference>
<organism evidence="4 5">
    <name type="scientific">Faecalibacterium prausnitzii</name>
    <dbReference type="NCBI Taxonomy" id="853"/>
    <lineage>
        <taxon>Bacteria</taxon>
        <taxon>Bacillati</taxon>
        <taxon>Bacillota</taxon>
        <taxon>Clostridia</taxon>
        <taxon>Eubacteriales</taxon>
        <taxon>Oscillospiraceae</taxon>
        <taxon>Faecalibacterium</taxon>
    </lineage>
</organism>
<evidence type="ECO:0000256" key="2">
    <source>
        <dbReference type="PIRSR" id="PIRSR640198-2"/>
    </source>
</evidence>
<sequence>MQYESLYKLRYKVPQEYDAIYKARYSHHDTIHLDFKINDDPAFICQSAELLYKIIHIHKADKNIRALRGQLPKVAINQFTTRCLVDEIILTNDIEGVNSSRREISEVLEKIKEKKSDRRFYGLVMKYAMLMKHTSVKLDTCQDVRDIYNDLVLREVIEENPHDAPDGQIFRKNSVSVTNAAQQEIHQGLLPESAIQTAVQSVLDFIKNDSVDLLIRTAAAHYLFGYIHPFYNGNGRLSRFISSFLLTQELDPLIAYRLSYTIKENLKQYDDAFKLCNDPRNKGDLTPFVLWFLEIVLEAISKLNDALSERAHDLDYYAQLLDQSEHFNTKQSGELFYYLIQASLFSHAGISTGDLLACTEFSRSTLKKRLKDIENSGLLLTQRHGREKCYKLDLAKFEQQA</sequence>
<dbReference type="PANTHER" id="PTHR13504">
    <property type="entry name" value="FIDO DOMAIN-CONTAINING PROTEIN DDB_G0283145"/>
    <property type="match status" value="1"/>
</dbReference>
<feature type="binding site" evidence="2">
    <location>
        <position position="281"/>
    </location>
    <ligand>
        <name>ATP</name>
        <dbReference type="ChEBI" id="CHEBI:30616"/>
    </ligand>
</feature>
<proteinExistence type="predicted"/>
<dbReference type="AlphaFoldDB" id="A0A9E1GLA9"/>
<dbReference type="InterPro" id="IPR036390">
    <property type="entry name" value="WH_DNA-bd_sf"/>
</dbReference>
<feature type="active site" evidence="1">
    <location>
        <position position="228"/>
    </location>
</feature>
<dbReference type="InterPro" id="IPR011991">
    <property type="entry name" value="ArsR-like_HTH"/>
</dbReference>
<evidence type="ECO:0000313" key="5">
    <source>
        <dbReference type="Proteomes" id="UP000811365"/>
    </source>
</evidence>
<dbReference type="Pfam" id="PF02661">
    <property type="entry name" value="Fic"/>
    <property type="match status" value="1"/>
</dbReference>
<dbReference type="Proteomes" id="UP000811365">
    <property type="component" value="Unassembled WGS sequence"/>
</dbReference>
<dbReference type="InterPro" id="IPR036388">
    <property type="entry name" value="WH-like_DNA-bd_sf"/>
</dbReference>
<dbReference type="EMBL" id="JAGZYH010000035">
    <property type="protein sequence ID" value="MBS6622436.1"/>
    <property type="molecule type" value="Genomic_DNA"/>
</dbReference>
<feature type="domain" description="Fido" evidence="3">
    <location>
        <begin position="139"/>
        <end position="294"/>
    </location>
</feature>
<keyword evidence="2" id="KW-0067">ATP-binding</keyword>
<dbReference type="GO" id="GO:0005524">
    <property type="term" value="F:ATP binding"/>
    <property type="evidence" value="ECO:0007669"/>
    <property type="project" value="UniProtKB-KW"/>
</dbReference>
<dbReference type="SUPFAM" id="SSF140931">
    <property type="entry name" value="Fic-like"/>
    <property type="match status" value="1"/>
</dbReference>
<dbReference type="CDD" id="cd00090">
    <property type="entry name" value="HTH_ARSR"/>
    <property type="match status" value="1"/>
</dbReference>